<dbReference type="OrthoDB" id="417112at2759"/>
<comment type="caution">
    <text evidence="2">The sequence shown here is derived from an EMBL/GenBank/DDBJ whole genome shotgun (WGS) entry which is preliminary data.</text>
</comment>
<dbReference type="EMBL" id="BDGI01000102">
    <property type="protein sequence ID" value="GAV29128.1"/>
    <property type="molecule type" value="Genomic_DNA"/>
</dbReference>
<accession>A0A1Q2YHV1</accession>
<evidence type="ECO:0008006" key="4">
    <source>
        <dbReference type="Google" id="ProtNLM"/>
    </source>
</evidence>
<organism evidence="2 3">
    <name type="scientific">Pichia membranifaciens</name>
    <dbReference type="NCBI Taxonomy" id="4926"/>
    <lineage>
        <taxon>Eukaryota</taxon>
        <taxon>Fungi</taxon>
        <taxon>Dikarya</taxon>
        <taxon>Ascomycota</taxon>
        <taxon>Saccharomycotina</taxon>
        <taxon>Pichiomycetes</taxon>
        <taxon>Pichiales</taxon>
        <taxon>Pichiaceae</taxon>
        <taxon>Pichia</taxon>
    </lineage>
</organism>
<evidence type="ECO:0000256" key="1">
    <source>
        <dbReference type="ARBA" id="ARBA00006315"/>
    </source>
</evidence>
<dbReference type="Gene3D" id="3.40.830.10">
    <property type="entry name" value="LigB-like"/>
    <property type="match status" value="1"/>
</dbReference>
<name>A0A1Q2YHV1_9ASCO</name>
<keyword evidence="3" id="KW-1185">Reference proteome</keyword>
<dbReference type="PANTHER" id="PTHR11060">
    <property type="entry name" value="PROTEIN MEMO1"/>
    <property type="match status" value="1"/>
</dbReference>
<evidence type="ECO:0000313" key="3">
    <source>
        <dbReference type="Proteomes" id="UP000186136"/>
    </source>
</evidence>
<dbReference type="InterPro" id="IPR002737">
    <property type="entry name" value="MEMO1_fam"/>
</dbReference>
<evidence type="ECO:0000313" key="2">
    <source>
        <dbReference type="EMBL" id="GAV29128.1"/>
    </source>
</evidence>
<dbReference type="Pfam" id="PF01875">
    <property type="entry name" value="Memo"/>
    <property type="match status" value="1"/>
</dbReference>
<dbReference type="CDD" id="cd07361">
    <property type="entry name" value="MEMO_like"/>
    <property type="match status" value="1"/>
</dbReference>
<protein>
    <recommendedName>
        <fullName evidence="4">AmmeMemoRadiSam system protein B</fullName>
    </recommendedName>
</protein>
<gene>
    <name evidence="2" type="ORF">PMKS-002608</name>
</gene>
<dbReference type="AlphaFoldDB" id="A0A1Q2YHV1"/>
<reference evidence="2 3" key="1">
    <citation type="submission" date="2016-08" db="EMBL/GenBank/DDBJ databases">
        <title>Whole genome shotgun sequence of Pichia membranifaciens KS47-1.</title>
        <authorList>
            <person name="Konishi M."/>
            <person name="Ishida M."/>
            <person name="Arakawa T."/>
            <person name="Kato Y."/>
            <person name="Horiuchi J."/>
        </authorList>
    </citation>
    <scope>NUCLEOTIDE SEQUENCE [LARGE SCALE GENOMIC DNA]</scope>
    <source>
        <strain evidence="2 3">KS47-1</strain>
    </source>
</reference>
<dbReference type="PANTHER" id="PTHR11060:SF0">
    <property type="entry name" value="PROTEIN MEMO1"/>
    <property type="match status" value="1"/>
</dbReference>
<dbReference type="NCBIfam" id="TIGR04336">
    <property type="entry name" value="AmmeMemoSam_B"/>
    <property type="match status" value="1"/>
</dbReference>
<comment type="similarity">
    <text evidence="1">Belongs to the MEMO1 family.</text>
</comment>
<proteinExistence type="inferred from homology"/>
<dbReference type="HAMAP" id="MF_00055">
    <property type="entry name" value="MEMO1"/>
    <property type="match status" value="1"/>
</dbReference>
<dbReference type="Proteomes" id="UP000186136">
    <property type="component" value="Unassembled WGS sequence"/>
</dbReference>
<sequence length="316" mass="35368">MTKPVIRSASHAGIWYTSNPETLNSQIARFLNSATEKVPGARVVVGPHAGYTYSGSILGKTYRTLDTTGIERVFIMGPSHHVYFKGCVLTTDCDYYDTPLGKLQVDKDVINELIEDDPKLFKRMSLEVDEDEHSFEMHMPFLQKVTNDLGIHPKIIPIMVSATDENFEKRIAKSLKPYFEDKSNAFIISTDFCHWGSRFSYVSYTPTGALTDIENVSKSKQLSNSQLPIYKSIEFLDRSAMKAMSTGSYRSFKDYMYLTDNTICGAKPLGILMLLMQDSISDTSKHALKWNGYAQSSSVVSPRDSSVSYASGYAVV</sequence>